<evidence type="ECO:0000256" key="7">
    <source>
        <dbReference type="SAM" id="MobiDB-lite"/>
    </source>
</evidence>
<protein>
    <recommendedName>
        <fullName evidence="8">C3H1-type domain-containing protein</fullName>
    </recommendedName>
</protein>
<dbReference type="GO" id="GO:0008270">
    <property type="term" value="F:zinc ion binding"/>
    <property type="evidence" value="ECO:0007669"/>
    <property type="project" value="UniProtKB-KW"/>
</dbReference>
<dbReference type="InterPro" id="IPR000571">
    <property type="entry name" value="Znf_CCCH"/>
</dbReference>
<dbReference type="InterPro" id="IPR045877">
    <property type="entry name" value="ZFP36-like"/>
</dbReference>
<dbReference type="PANTHER" id="PTHR12547:SF18">
    <property type="entry name" value="PROTEIN TIS11"/>
    <property type="match status" value="1"/>
</dbReference>
<evidence type="ECO:0000313" key="9">
    <source>
        <dbReference type="EMBL" id="KRX05892.1"/>
    </source>
</evidence>
<feature type="compositionally biased region" description="Polar residues" evidence="7">
    <location>
        <begin position="28"/>
        <end position="43"/>
    </location>
</feature>
<keyword evidence="2" id="KW-0677">Repeat</keyword>
<keyword evidence="1 5" id="KW-0479">Metal-binding</keyword>
<name>A0A0V0QUJ9_PSEPJ</name>
<accession>A0A0V0QUJ9</accession>
<sequence length="597" mass="71770">MNHNKNLSQILTDHTDYINRKNQKMCSYQKNNTSNSYGTYKHNNYSEKAPNHNPKHYNNNNNNKFTKQNHNTNTNRKFSETQNNSYKKPQSQFQKSQYHSQKSFINHSQKPKKFYNNNNNQHNYKQQPQSNTQNTNSNNNYDNYNNNYNNNNYQQKIIYQPKNTQKETNFQIDQSAQKTEENVSTRSPSTDVNDKSPQKKKSTDETKFKTEMCKNFEETGKCNYGKKCKFAHGKNELMGKQAIDYQKYRSKPCQTFHSIFYCPYGQRCMFKHDDRSIEQIKKSYFYQRKLANYSYDIQSKLHSQNGLACNNLSIDFQRLPIFINIQRNYQIQQLNEQIYLKEGNISDFMQDNKNINQIDNKQVQNFNILQYQQSYKQAQQSYCQGQQEQLEQQSYQSQQKNEQSMIRQQQNIYQYFQKSSSIEFNLQQNQCHKNFLYQNKNLSFNNYCKCKYECSCSLSTSLNSIQTISDEYKNADIINNNNQFQLKNQHQNQVQSLNDISQNQENLLFQKQKSTPPQMDFDEIISQEQLFEDQQNQQLFINHQNFSEEIQDQQNQQKQDLQEEIYKFSEQEMESMIHNENNWEKQQEEYQMESFYN</sequence>
<feature type="coiled-coil region" evidence="6">
    <location>
        <begin position="536"/>
        <end position="571"/>
    </location>
</feature>
<dbReference type="GO" id="GO:0003729">
    <property type="term" value="F:mRNA binding"/>
    <property type="evidence" value="ECO:0007669"/>
    <property type="project" value="InterPro"/>
</dbReference>
<proteinExistence type="predicted"/>
<gene>
    <name evidence="9" type="ORF">PPERSA_03829</name>
</gene>
<feature type="region of interest" description="Disordered" evidence="7">
    <location>
        <begin position="174"/>
        <end position="206"/>
    </location>
</feature>
<keyword evidence="4 5" id="KW-0862">Zinc</keyword>
<dbReference type="InParanoid" id="A0A0V0QUJ9"/>
<comment type="caution">
    <text evidence="9">The sequence shown here is derived from an EMBL/GenBank/DDBJ whole genome shotgun (WGS) entry which is preliminary data.</text>
</comment>
<feature type="zinc finger region" description="C3H1-type" evidence="5">
    <location>
        <begin position="207"/>
        <end position="235"/>
    </location>
</feature>
<evidence type="ECO:0000256" key="5">
    <source>
        <dbReference type="PROSITE-ProRule" id="PRU00723"/>
    </source>
</evidence>
<reference evidence="9 10" key="1">
    <citation type="journal article" date="2015" name="Sci. Rep.">
        <title>Genome of the facultative scuticociliatosis pathogen Pseudocohnilembus persalinus provides insight into its virulence through horizontal gene transfer.</title>
        <authorList>
            <person name="Xiong J."/>
            <person name="Wang G."/>
            <person name="Cheng J."/>
            <person name="Tian M."/>
            <person name="Pan X."/>
            <person name="Warren A."/>
            <person name="Jiang C."/>
            <person name="Yuan D."/>
            <person name="Miao W."/>
        </authorList>
    </citation>
    <scope>NUCLEOTIDE SEQUENCE [LARGE SCALE GENOMIC DNA]</scope>
    <source>
        <strain evidence="9">36N120E</strain>
    </source>
</reference>
<dbReference type="SMART" id="SM00356">
    <property type="entry name" value="ZnF_C3H1"/>
    <property type="match status" value="2"/>
</dbReference>
<dbReference type="Gene3D" id="4.10.1000.10">
    <property type="entry name" value="Zinc finger, CCCH-type"/>
    <property type="match status" value="2"/>
</dbReference>
<dbReference type="Pfam" id="PF00642">
    <property type="entry name" value="zf-CCCH"/>
    <property type="match status" value="1"/>
</dbReference>
<dbReference type="Proteomes" id="UP000054937">
    <property type="component" value="Unassembled WGS sequence"/>
</dbReference>
<feature type="compositionally biased region" description="Polar residues" evidence="7">
    <location>
        <begin position="80"/>
        <end position="108"/>
    </location>
</feature>
<keyword evidence="3 5" id="KW-0863">Zinc-finger</keyword>
<feature type="compositionally biased region" description="Basic and acidic residues" evidence="7">
    <location>
        <begin position="192"/>
        <end position="206"/>
    </location>
</feature>
<evidence type="ECO:0000256" key="4">
    <source>
        <dbReference type="ARBA" id="ARBA00022833"/>
    </source>
</evidence>
<feature type="domain" description="C3H1-type" evidence="8">
    <location>
        <begin position="247"/>
        <end position="275"/>
    </location>
</feature>
<dbReference type="EMBL" id="LDAU01000103">
    <property type="protein sequence ID" value="KRX05892.1"/>
    <property type="molecule type" value="Genomic_DNA"/>
</dbReference>
<keyword evidence="6" id="KW-0175">Coiled coil</keyword>
<dbReference type="InterPro" id="IPR036855">
    <property type="entry name" value="Znf_CCCH_sf"/>
</dbReference>
<feature type="compositionally biased region" description="Low complexity" evidence="7">
    <location>
        <begin position="56"/>
        <end position="75"/>
    </location>
</feature>
<evidence type="ECO:0000256" key="2">
    <source>
        <dbReference type="ARBA" id="ARBA00022737"/>
    </source>
</evidence>
<evidence type="ECO:0000259" key="8">
    <source>
        <dbReference type="PROSITE" id="PS50103"/>
    </source>
</evidence>
<feature type="zinc finger region" description="C3H1-type" evidence="5">
    <location>
        <begin position="247"/>
        <end position="275"/>
    </location>
</feature>
<feature type="region of interest" description="Disordered" evidence="7">
    <location>
        <begin position="28"/>
        <end position="150"/>
    </location>
</feature>
<dbReference type="PROSITE" id="PS50103">
    <property type="entry name" value="ZF_C3H1"/>
    <property type="match status" value="2"/>
</dbReference>
<organism evidence="9 10">
    <name type="scientific">Pseudocohnilembus persalinus</name>
    <name type="common">Ciliate</name>
    <dbReference type="NCBI Taxonomy" id="266149"/>
    <lineage>
        <taxon>Eukaryota</taxon>
        <taxon>Sar</taxon>
        <taxon>Alveolata</taxon>
        <taxon>Ciliophora</taxon>
        <taxon>Intramacronucleata</taxon>
        <taxon>Oligohymenophorea</taxon>
        <taxon>Scuticociliatia</taxon>
        <taxon>Philasterida</taxon>
        <taxon>Pseudocohnilembidae</taxon>
        <taxon>Pseudocohnilembus</taxon>
    </lineage>
</organism>
<feature type="compositionally biased region" description="Low complexity" evidence="7">
    <location>
        <begin position="114"/>
        <end position="150"/>
    </location>
</feature>
<evidence type="ECO:0000256" key="1">
    <source>
        <dbReference type="ARBA" id="ARBA00022723"/>
    </source>
</evidence>
<dbReference type="AlphaFoldDB" id="A0A0V0QUJ9"/>
<dbReference type="FunFam" id="4.10.1000.10:FF:000001">
    <property type="entry name" value="zinc finger CCCH domain-containing protein 15-like"/>
    <property type="match status" value="1"/>
</dbReference>
<keyword evidence="10" id="KW-1185">Reference proteome</keyword>
<dbReference type="PANTHER" id="PTHR12547">
    <property type="entry name" value="CCCH ZINC FINGER/TIS11-RELATED"/>
    <property type="match status" value="1"/>
</dbReference>
<dbReference type="OrthoDB" id="409924at2759"/>
<feature type="domain" description="C3H1-type" evidence="8">
    <location>
        <begin position="207"/>
        <end position="235"/>
    </location>
</feature>
<evidence type="ECO:0000313" key="10">
    <source>
        <dbReference type="Proteomes" id="UP000054937"/>
    </source>
</evidence>
<evidence type="ECO:0000256" key="6">
    <source>
        <dbReference type="SAM" id="Coils"/>
    </source>
</evidence>
<evidence type="ECO:0000256" key="3">
    <source>
        <dbReference type="ARBA" id="ARBA00022771"/>
    </source>
</evidence>
<dbReference type="SUPFAM" id="SSF90229">
    <property type="entry name" value="CCCH zinc finger"/>
    <property type="match status" value="2"/>
</dbReference>